<proteinExistence type="predicted"/>
<dbReference type="Proteomes" id="UP000040841">
    <property type="component" value="Unassembled WGS sequence"/>
</dbReference>
<protein>
    <submittedName>
        <fullName evidence="1">Uncharacterized protein</fullName>
    </submittedName>
</protein>
<accession>A0AA36LSG0</accession>
<gene>
    <name evidence="1" type="ORF">ERS008502_04043</name>
</gene>
<dbReference type="AlphaFoldDB" id="A0AA36LSG0"/>
<evidence type="ECO:0000313" key="2">
    <source>
        <dbReference type="Proteomes" id="UP000040841"/>
    </source>
</evidence>
<sequence length="70" mass="7748">MPKNPIEIHPTKISSIGFQSEGFFKVILPISSESKITTSDTLAICLTVEQAKDLHNVLGDQINFLMKNCD</sequence>
<reference evidence="1 2" key="1">
    <citation type="submission" date="2015-03" db="EMBL/GenBank/DDBJ databases">
        <authorList>
            <consortium name="Pathogen Informatics"/>
            <person name="Murphy D."/>
        </authorList>
    </citation>
    <scope>NUCLEOTIDE SEQUENCE [LARGE SCALE GENOMIC DNA]</scope>
    <source>
        <strain evidence="1 2">FE82747</strain>
    </source>
</reference>
<organism evidence="1 2">
    <name type="scientific">Yersinia mollaretii</name>
    <dbReference type="NCBI Taxonomy" id="33060"/>
    <lineage>
        <taxon>Bacteria</taxon>
        <taxon>Pseudomonadati</taxon>
        <taxon>Pseudomonadota</taxon>
        <taxon>Gammaproteobacteria</taxon>
        <taxon>Enterobacterales</taxon>
        <taxon>Yersiniaceae</taxon>
        <taxon>Yersinia</taxon>
    </lineage>
</organism>
<evidence type="ECO:0000313" key="1">
    <source>
        <dbReference type="EMBL" id="CNI70910.1"/>
    </source>
</evidence>
<dbReference type="EMBL" id="CQBM01000018">
    <property type="protein sequence ID" value="CNI70910.1"/>
    <property type="molecule type" value="Genomic_DNA"/>
</dbReference>
<name>A0AA36LSG0_YERMO</name>
<comment type="caution">
    <text evidence="1">The sequence shown here is derived from an EMBL/GenBank/DDBJ whole genome shotgun (WGS) entry which is preliminary data.</text>
</comment>
<dbReference type="RefSeq" id="WP_147659269.1">
    <property type="nucleotide sequence ID" value="NZ_CABMMJ010000018.1"/>
</dbReference>